<protein>
    <submittedName>
        <fullName evidence="2">Uncharacterized protein</fullName>
    </submittedName>
</protein>
<feature type="transmembrane region" description="Helical" evidence="1">
    <location>
        <begin position="7"/>
        <end position="26"/>
    </location>
</feature>
<name>A0ABU5DGU4_9BURK</name>
<accession>A0ABU5DGU4</accession>
<keyword evidence="1" id="KW-1133">Transmembrane helix</keyword>
<dbReference type="RefSeq" id="WP_320422824.1">
    <property type="nucleotide sequence ID" value="NZ_JAXCLA010000003.1"/>
</dbReference>
<keyword evidence="1" id="KW-0812">Transmembrane</keyword>
<dbReference type="Proteomes" id="UP001285263">
    <property type="component" value="Unassembled WGS sequence"/>
</dbReference>
<proteinExistence type="predicted"/>
<evidence type="ECO:0000313" key="3">
    <source>
        <dbReference type="Proteomes" id="UP001285263"/>
    </source>
</evidence>
<organism evidence="2 3">
    <name type="scientific">Roseateles agri</name>
    <dbReference type="NCBI Taxonomy" id="3098619"/>
    <lineage>
        <taxon>Bacteria</taxon>
        <taxon>Pseudomonadati</taxon>
        <taxon>Pseudomonadota</taxon>
        <taxon>Betaproteobacteria</taxon>
        <taxon>Burkholderiales</taxon>
        <taxon>Sphaerotilaceae</taxon>
        <taxon>Roseateles</taxon>
    </lineage>
</organism>
<feature type="transmembrane region" description="Helical" evidence="1">
    <location>
        <begin position="82"/>
        <end position="105"/>
    </location>
</feature>
<keyword evidence="1" id="KW-0472">Membrane</keyword>
<sequence>MPATLTVAWNLKWIAFWLLVLVLGVVDGISDWWMAVALCGLGGLVAGGLQARALNRLPIESLAAMSNPEAHRALEQSLSGRASIALTLLTGIGLPSAAAFAHMQMPLQTMFTAWAMFYVAREACSLPARYSLSKRLPE</sequence>
<keyword evidence="3" id="KW-1185">Reference proteome</keyword>
<evidence type="ECO:0000313" key="2">
    <source>
        <dbReference type="EMBL" id="MDY0744915.1"/>
    </source>
</evidence>
<dbReference type="EMBL" id="JAXCLA010000003">
    <property type="protein sequence ID" value="MDY0744915.1"/>
    <property type="molecule type" value="Genomic_DNA"/>
</dbReference>
<reference evidence="2 3" key="1">
    <citation type="submission" date="2023-11" db="EMBL/GenBank/DDBJ databases">
        <title>Paucibacter sp. nov., isolated from fresh soil in Korea.</title>
        <authorList>
            <person name="Le N.T.T."/>
        </authorList>
    </citation>
    <scope>NUCLEOTIDE SEQUENCE [LARGE SCALE GENOMIC DNA]</scope>
    <source>
        <strain evidence="2 3">R3-3</strain>
    </source>
</reference>
<gene>
    <name evidence="2" type="ORF">SNE35_10375</name>
</gene>
<comment type="caution">
    <text evidence="2">The sequence shown here is derived from an EMBL/GenBank/DDBJ whole genome shotgun (WGS) entry which is preliminary data.</text>
</comment>
<evidence type="ECO:0000256" key="1">
    <source>
        <dbReference type="SAM" id="Phobius"/>
    </source>
</evidence>